<evidence type="ECO:0000313" key="2">
    <source>
        <dbReference type="EMBL" id="OAX78492.1"/>
    </source>
</evidence>
<feature type="region of interest" description="Disordered" evidence="1">
    <location>
        <begin position="1"/>
        <end position="34"/>
    </location>
</feature>
<comment type="caution">
    <text evidence="2">The sequence shown here is derived from an EMBL/GenBank/DDBJ whole genome shotgun (WGS) entry which is preliminary data.</text>
</comment>
<name>A0A1B7NNV5_9EURO</name>
<proteinExistence type="predicted"/>
<organism evidence="2 3">
    <name type="scientific">Emergomyces africanus</name>
    <dbReference type="NCBI Taxonomy" id="1955775"/>
    <lineage>
        <taxon>Eukaryota</taxon>
        <taxon>Fungi</taxon>
        <taxon>Dikarya</taxon>
        <taxon>Ascomycota</taxon>
        <taxon>Pezizomycotina</taxon>
        <taxon>Eurotiomycetes</taxon>
        <taxon>Eurotiomycetidae</taxon>
        <taxon>Onygenales</taxon>
        <taxon>Ajellomycetaceae</taxon>
        <taxon>Emergomyces</taxon>
    </lineage>
</organism>
<feature type="compositionally biased region" description="Polar residues" evidence="1">
    <location>
        <begin position="1"/>
        <end position="15"/>
    </location>
</feature>
<dbReference type="EMBL" id="LGUA01001485">
    <property type="protein sequence ID" value="OAX78492.1"/>
    <property type="molecule type" value="Genomic_DNA"/>
</dbReference>
<reference evidence="2 3" key="1">
    <citation type="submission" date="2015-07" db="EMBL/GenBank/DDBJ databases">
        <title>Emmonsia species relationships and genome sequence.</title>
        <authorList>
            <person name="Cuomo C.A."/>
            <person name="Schwartz I.S."/>
            <person name="Kenyon C."/>
            <person name="de Hoog G.S."/>
            <person name="Govender N.P."/>
            <person name="Botha A."/>
            <person name="Moreno L."/>
            <person name="de Vries M."/>
            <person name="Munoz J.F."/>
            <person name="Stielow J.B."/>
        </authorList>
    </citation>
    <scope>NUCLEOTIDE SEQUENCE [LARGE SCALE GENOMIC DNA]</scope>
    <source>
        <strain evidence="2 3">CBS 136260</strain>
    </source>
</reference>
<evidence type="ECO:0000313" key="3">
    <source>
        <dbReference type="Proteomes" id="UP000091918"/>
    </source>
</evidence>
<protein>
    <submittedName>
        <fullName evidence="2">Uncharacterized protein</fullName>
    </submittedName>
</protein>
<keyword evidence="3" id="KW-1185">Reference proteome</keyword>
<sequence>MSKVSEQPETLQQPDVNDPERFGIDGTLAGGSAE</sequence>
<dbReference type="AlphaFoldDB" id="A0A1B7NNV5"/>
<accession>A0A1B7NNV5</accession>
<gene>
    <name evidence="2" type="ORF">ACJ72_07200</name>
</gene>
<dbReference type="Proteomes" id="UP000091918">
    <property type="component" value="Unassembled WGS sequence"/>
</dbReference>
<evidence type="ECO:0000256" key="1">
    <source>
        <dbReference type="SAM" id="MobiDB-lite"/>
    </source>
</evidence>